<comment type="caution">
    <text evidence="1">The sequence shown here is derived from an EMBL/GenBank/DDBJ whole genome shotgun (WGS) entry which is preliminary data.</text>
</comment>
<accession>A0A834W5G6</accession>
<name>A0A834W5G6_9FABA</name>
<dbReference type="EMBL" id="JAAIUW010000011">
    <property type="protein sequence ID" value="KAF7810440.1"/>
    <property type="molecule type" value="Genomic_DNA"/>
</dbReference>
<evidence type="ECO:0000313" key="2">
    <source>
        <dbReference type="Proteomes" id="UP000634136"/>
    </source>
</evidence>
<keyword evidence="2" id="KW-1185">Reference proteome</keyword>
<evidence type="ECO:0000313" key="1">
    <source>
        <dbReference type="EMBL" id="KAF7810440.1"/>
    </source>
</evidence>
<dbReference type="Proteomes" id="UP000634136">
    <property type="component" value="Unassembled WGS sequence"/>
</dbReference>
<organism evidence="1 2">
    <name type="scientific">Senna tora</name>
    <dbReference type="NCBI Taxonomy" id="362788"/>
    <lineage>
        <taxon>Eukaryota</taxon>
        <taxon>Viridiplantae</taxon>
        <taxon>Streptophyta</taxon>
        <taxon>Embryophyta</taxon>
        <taxon>Tracheophyta</taxon>
        <taxon>Spermatophyta</taxon>
        <taxon>Magnoliopsida</taxon>
        <taxon>eudicotyledons</taxon>
        <taxon>Gunneridae</taxon>
        <taxon>Pentapetalae</taxon>
        <taxon>rosids</taxon>
        <taxon>fabids</taxon>
        <taxon>Fabales</taxon>
        <taxon>Fabaceae</taxon>
        <taxon>Caesalpinioideae</taxon>
        <taxon>Cassia clade</taxon>
        <taxon>Senna</taxon>
    </lineage>
</organism>
<gene>
    <name evidence="1" type="ORF">G2W53_037183</name>
</gene>
<reference evidence="1" key="1">
    <citation type="submission" date="2020-09" db="EMBL/GenBank/DDBJ databases">
        <title>Genome-Enabled Discovery of Anthraquinone Biosynthesis in Senna tora.</title>
        <authorList>
            <person name="Kang S.-H."/>
            <person name="Pandey R.P."/>
            <person name="Lee C.-M."/>
            <person name="Sim J.-S."/>
            <person name="Jeong J.-T."/>
            <person name="Choi B.-S."/>
            <person name="Jung M."/>
            <person name="Ginzburg D."/>
            <person name="Zhao K."/>
            <person name="Won S.Y."/>
            <person name="Oh T.-J."/>
            <person name="Yu Y."/>
            <person name="Kim N.-H."/>
            <person name="Lee O.R."/>
            <person name="Lee T.-H."/>
            <person name="Bashyal P."/>
            <person name="Kim T.-S."/>
            <person name="Lee W.-H."/>
            <person name="Kawkins C."/>
            <person name="Kim C.-K."/>
            <person name="Kim J.S."/>
            <person name="Ahn B.O."/>
            <person name="Rhee S.Y."/>
            <person name="Sohng J.K."/>
        </authorList>
    </citation>
    <scope>NUCLEOTIDE SEQUENCE</scope>
    <source>
        <tissue evidence="1">Leaf</tissue>
    </source>
</reference>
<dbReference type="AlphaFoldDB" id="A0A834W5G6"/>
<protein>
    <submittedName>
        <fullName evidence="1">Uncharacterized protein</fullName>
    </submittedName>
</protein>
<sequence length="55" mass="6300">MKVGHSTGRGQPHQWRRCVAVKVQVTYGGDALQWNPRICLLPLGEERCLLPWVKM</sequence>
<proteinExistence type="predicted"/>